<evidence type="ECO:0000313" key="1">
    <source>
        <dbReference type="EMBL" id="GAA0185236.1"/>
    </source>
</evidence>
<name>A0AAV3RZF3_LITER</name>
<proteinExistence type="predicted"/>
<sequence>MLKKYGFIEYLPKLDKFPIQSPTLHWLISRVEIEKNHNPNKRTLKFTIARHSVKKPRVANLHVGTFPFAIQAWVLECVSPNFAASLAKRLSDNPLPIIYRWDNSHISPGSHGLASQLIYETKELDNKPTHQGYHMPGREDDDENVLGFLNLTLVLKKLARKVHRPEERVICLEKERLNVNKEEGNLEVHPTGNRRPGPAVVSPYLKVEPIKKTRKTILLIPNPYDPANDFAFNTSKYIALRRMKVLQGNKLLDRLGYGWRSGIVGGHGHWFFQVCAGSHWATYAYDFQEKQVRIYDSMSSAYNTERRGVWVMHTALAPSLFNEGVKKEEDKMDLDILFVLNVLEVSQYTLNKFDSIHTTVPTVGLMWNINNIHNKWDVWVHFVFLLFNTLVE</sequence>
<comment type="caution">
    <text evidence="1">The sequence shown here is derived from an EMBL/GenBank/DDBJ whole genome shotgun (WGS) entry which is preliminary data.</text>
</comment>
<keyword evidence="2" id="KW-1185">Reference proteome</keyword>
<accession>A0AAV3RZF3</accession>
<dbReference type="Gene3D" id="3.40.395.10">
    <property type="entry name" value="Adenoviral Proteinase, Chain A"/>
    <property type="match status" value="1"/>
</dbReference>
<evidence type="ECO:0000313" key="2">
    <source>
        <dbReference type="Proteomes" id="UP001454036"/>
    </source>
</evidence>
<reference evidence="1 2" key="1">
    <citation type="submission" date="2024-01" db="EMBL/GenBank/DDBJ databases">
        <title>The complete chloroplast genome sequence of Lithospermum erythrorhizon: insights into the phylogenetic relationship among Boraginaceae species and the maternal lineages of purple gromwells.</title>
        <authorList>
            <person name="Okada T."/>
            <person name="Watanabe K."/>
        </authorList>
    </citation>
    <scope>NUCLEOTIDE SEQUENCE [LARGE SCALE GENOMIC DNA]</scope>
</reference>
<gene>
    <name evidence="1" type="ORF">LIER_32524</name>
</gene>
<protein>
    <submittedName>
        <fullName evidence="1">Uncharacterized protein</fullName>
    </submittedName>
</protein>
<dbReference type="EMBL" id="BAABME010012544">
    <property type="protein sequence ID" value="GAA0185236.1"/>
    <property type="molecule type" value="Genomic_DNA"/>
</dbReference>
<dbReference type="Proteomes" id="UP001454036">
    <property type="component" value="Unassembled WGS sequence"/>
</dbReference>
<dbReference type="AlphaFoldDB" id="A0AAV3RZF3"/>
<organism evidence="1 2">
    <name type="scientific">Lithospermum erythrorhizon</name>
    <name type="common">Purple gromwell</name>
    <name type="synonym">Lithospermum officinale var. erythrorhizon</name>
    <dbReference type="NCBI Taxonomy" id="34254"/>
    <lineage>
        <taxon>Eukaryota</taxon>
        <taxon>Viridiplantae</taxon>
        <taxon>Streptophyta</taxon>
        <taxon>Embryophyta</taxon>
        <taxon>Tracheophyta</taxon>
        <taxon>Spermatophyta</taxon>
        <taxon>Magnoliopsida</taxon>
        <taxon>eudicotyledons</taxon>
        <taxon>Gunneridae</taxon>
        <taxon>Pentapetalae</taxon>
        <taxon>asterids</taxon>
        <taxon>lamiids</taxon>
        <taxon>Boraginales</taxon>
        <taxon>Boraginaceae</taxon>
        <taxon>Boraginoideae</taxon>
        <taxon>Lithospermeae</taxon>
        <taxon>Lithospermum</taxon>
    </lineage>
</organism>